<dbReference type="InterPro" id="IPR025610">
    <property type="entry name" value="MYC/MYB_N"/>
</dbReference>
<name>A0A9Q0FN85_9ROSI</name>
<evidence type="ECO:0000256" key="4">
    <source>
        <dbReference type="ARBA" id="ARBA00023242"/>
    </source>
</evidence>
<feature type="compositionally biased region" description="Basic and acidic residues" evidence="5">
    <location>
        <begin position="308"/>
        <end position="327"/>
    </location>
</feature>
<dbReference type="GO" id="GO:0005634">
    <property type="term" value="C:nucleus"/>
    <property type="evidence" value="ECO:0007669"/>
    <property type="project" value="UniProtKB-SubCell"/>
</dbReference>
<evidence type="ECO:0000256" key="2">
    <source>
        <dbReference type="ARBA" id="ARBA00023015"/>
    </source>
</evidence>
<gene>
    <name evidence="7" type="ORF">Tsubulata_013682</name>
</gene>
<comment type="subcellular location">
    <subcellularLocation>
        <location evidence="1">Nucleus</location>
    </subcellularLocation>
</comment>
<dbReference type="OrthoDB" id="1890947at2759"/>
<reference evidence="7" key="1">
    <citation type="submission" date="2022-02" db="EMBL/GenBank/DDBJ databases">
        <authorList>
            <person name="Henning P.M."/>
            <person name="McCubbin A.G."/>
            <person name="Shore J.S."/>
        </authorList>
    </citation>
    <scope>NUCLEOTIDE SEQUENCE</scope>
    <source>
        <strain evidence="7">F60SS</strain>
        <tissue evidence="7">Leaves</tissue>
    </source>
</reference>
<dbReference type="SMART" id="SM00353">
    <property type="entry name" value="HLH"/>
    <property type="match status" value="1"/>
</dbReference>
<evidence type="ECO:0000313" key="7">
    <source>
        <dbReference type="EMBL" id="KAJ4834536.1"/>
    </source>
</evidence>
<dbReference type="InterPro" id="IPR011598">
    <property type="entry name" value="bHLH_dom"/>
</dbReference>
<dbReference type="Pfam" id="PF22754">
    <property type="entry name" value="bHLH-TF_ACT-like_plant"/>
    <property type="match status" value="1"/>
</dbReference>
<dbReference type="Pfam" id="PF00010">
    <property type="entry name" value="HLH"/>
    <property type="match status" value="1"/>
</dbReference>
<dbReference type="GO" id="GO:0003700">
    <property type="term" value="F:DNA-binding transcription factor activity"/>
    <property type="evidence" value="ECO:0007669"/>
    <property type="project" value="TreeGrafter"/>
</dbReference>
<evidence type="ECO:0000256" key="5">
    <source>
        <dbReference type="SAM" id="MobiDB-lite"/>
    </source>
</evidence>
<feature type="region of interest" description="Disordered" evidence="5">
    <location>
        <begin position="302"/>
        <end position="357"/>
    </location>
</feature>
<dbReference type="CDD" id="cd11443">
    <property type="entry name" value="bHLH_AtAMS_like"/>
    <property type="match status" value="1"/>
</dbReference>
<keyword evidence="2" id="KW-0805">Transcription regulation</keyword>
<dbReference type="PROSITE" id="PS50888">
    <property type="entry name" value="BHLH"/>
    <property type="match status" value="1"/>
</dbReference>
<dbReference type="Pfam" id="PF14215">
    <property type="entry name" value="bHLH-MYC_N"/>
    <property type="match status" value="1"/>
</dbReference>
<dbReference type="SUPFAM" id="SSF47459">
    <property type="entry name" value="HLH, helix-loop-helix DNA-binding domain"/>
    <property type="match status" value="1"/>
</dbReference>
<comment type="caution">
    <text evidence="7">The sequence shown here is derived from an EMBL/GenBank/DDBJ whole genome shotgun (WGS) entry which is preliminary data.</text>
</comment>
<proteinExistence type="predicted"/>
<dbReference type="GO" id="GO:0043565">
    <property type="term" value="F:sequence-specific DNA binding"/>
    <property type="evidence" value="ECO:0007669"/>
    <property type="project" value="TreeGrafter"/>
</dbReference>
<keyword evidence="8" id="KW-1185">Reference proteome</keyword>
<dbReference type="InterPro" id="IPR051358">
    <property type="entry name" value="TF_AMS/ICE1/BHLH6-like"/>
</dbReference>
<dbReference type="GO" id="GO:0046983">
    <property type="term" value="F:protein dimerization activity"/>
    <property type="evidence" value="ECO:0007669"/>
    <property type="project" value="InterPro"/>
</dbReference>
<dbReference type="PANTHER" id="PTHR31945">
    <property type="entry name" value="TRANSCRIPTION FACTOR SCREAM2-RELATED"/>
    <property type="match status" value="1"/>
</dbReference>
<feature type="domain" description="BHLH" evidence="6">
    <location>
        <begin position="346"/>
        <end position="395"/>
    </location>
</feature>
<accession>A0A9Q0FN85</accession>
<dbReference type="PANTHER" id="PTHR31945:SF11">
    <property type="entry name" value="TRANSCRIPTION FACTOR ABORTED MICROSPORES"/>
    <property type="match status" value="1"/>
</dbReference>
<evidence type="ECO:0000313" key="8">
    <source>
        <dbReference type="Proteomes" id="UP001141552"/>
    </source>
</evidence>
<organism evidence="7 8">
    <name type="scientific">Turnera subulata</name>
    <dbReference type="NCBI Taxonomy" id="218843"/>
    <lineage>
        <taxon>Eukaryota</taxon>
        <taxon>Viridiplantae</taxon>
        <taxon>Streptophyta</taxon>
        <taxon>Embryophyta</taxon>
        <taxon>Tracheophyta</taxon>
        <taxon>Spermatophyta</taxon>
        <taxon>Magnoliopsida</taxon>
        <taxon>eudicotyledons</taxon>
        <taxon>Gunneridae</taxon>
        <taxon>Pentapetalae</taxon>
        <taxon>rosids</taxon>
        <taxon>fabids</taxon>
        <taxon>Malpighiales</taxon>
        <taxon>Passifloraceae</taxon>
        <taxon>Turnera</taxon>
    </lineage>
</organism>
<dbReference type="AlphaFoldDB" id="A0A9Q0FN85"/>
<dbReference type="Gene3D" id="4.10.280.10">
    <property type="entry name" value="Helix-loop-helix DNA-binding domain"/>
    <property type="match status" value="1"/>
</dbReference>
<keyword evidence="4" id="KW-0539">Nucleus</keyword>
<sequence length="584" mass="66073">MGCHYHLGNVMNMVQNLTDRLRPLVGFKGWDYCVLWKFSDDQRYIELMDCCCAGTEGTQNGGEELHFPVSPVLPCRDAIFHHPRTRSCELLSQLPSSMTLDTGMHAQTLISNVPRWLNFSNNSDSIVHEEIIGTKVLIPVPGGLVELFATKQVPEDQQIVDFVTSQCNFLMDQGSVVDTTRDSSFAVNVDVISENQSKPFLLHEDNSSQKDHTINILPPVPTPAALDNLNLPCDISLDRIRLCSSPMNFLQQFNYSEDTIKTKSDFFFEEVDNGTQELDALQKPLMANSAENMHMTLVESLANSEQQGNDKDSVKHENGPSDSHSDCNDQIDDEDDAKYRRKNGKGPQSKNLVAERKRRRKLNDRLYALRALVPKISKLDRASILGDAIEYVKELQKQEKELHDELEEHSDEDGAKNGNHNNIPPEVLNGFHVEASGHGSVSKQNQDSEITHDKGHQMEPQVEVAQIYGNEFFVKVFCERKPGGFVRLMEALDSLGLEVKNANVTSNRGLVSNVFQVEKKDSEMVQADYVRDSLLEITRNPQRVWPEMVKPSDSCNGIDYHQHQHQLQNGHINSNHHHFHQLRD</sequence>
<evidence type="ECO:0000259" key="6">
    <source>
        <dbReference type="PROSITE" id="PS50888"/>
    </source>
</evidence>
<dbReference type="EMBL" id="JAKUCV010004681">
    <property type="protein sequence ID" value="KAJ4834536.1"/>
    <property type="molecule type" value="Genomic_DNA"/>
</dbReference>
<dbReference type="InterPro" id="IPR036638">
    <property type="entry name" value="HLH_DNA-bd_sf"/>
</dbReference>
<protein>
    <recommendedName>
        <fullName evidence="6">BHLH domain-containing protein</fullName>
    </recommendedName>
</protein>
<dbReference type="Proteomes" id="UP001141552">
    <property type="component" value="Unassembled WGS sequence"/>
</dbReference>
<keyword evidence="3" id="KW-0804">Transcription</keyword>
<dbReference type="InterPro" id="IPR054502">
    <property type="entry name" value="bHLH-TF_ACT-like_plant"/>
</dbReference>
<dbReference type="CDD" id="cd04873">
    <property type="entry name" value="ACT_UUR-ACR-like"/>
    <property type="match status" value="1"/>
</dbReference>
<reference evidence="7" key="2">
    <citation type="journal article" date="2023" name="Plants (Basel)">
        <title>Annotation of the Turnera subulata (Passifloraceae) Draft Genome Reveals the S-Locus Evolved after the Divergence of Turneroideae from Passifloroideae in a Stepwise Manner.</title>
        <authorList>
            <person name="Henning P.M."/>
            <person name="Roalson E.H."/>
            <person name="Mir W."/>
            <person name="McCubbin A.G."/>
            <person name="Shore J.S."/>
        </authorList>
    </citation>
    <scope>NUCLEOTIDE SEQUENCE</scope>
    <source>
        <tissue evidence="7">Leaves</tissue>
    </source>
</reference>
<evidence type="ECO:0000256" key="3">
    <source>
        <dbReference type="ARBA" id="ARBA00023163"/>
    </source>
</evidence>
<evidence type="ECO:0000256" key="1">
    <source>
        <dbReference type="ARBA" id="ARBA00004123"/>
    </source>
</evidence>
<feature type="region of interest" description="Disordered" evidence="5">
    <location>
        <begin position="401"/>
        <end position="421"/>
    </location>
</feature>